<organism evidence="2 3">
    <name type="scientific">Paxillus rubicundulus Ve08.2h10</name>
    <dbReference type="NCBI Taxonomy" id="930991"/>
    <lineage>
        <taxon>Eukaryota</taxon>
        <taxon>Fungi</taxon>
        <taxon>Dikarya</taxon>
        <taxon>Basidiomycota</taxon>
        <taxon>Agaricomycotina</taxon>
        <taxon>Agaricomycetes</taxon>
        <taxon>Agaricomycetidae</taxon>
        <taxon>Boletales</taxon>
        <taxon>Paxilineae</taxon>
        <taxon>Paxillaceae</taxon>
        <taxon>Paxillus</taxon>
    </lineage>
</organism>
<feature type="region of interest" description="Disordered" evidence="1">
    <location>
        <begin position="1135"/>
        <end position="1241"/>
    </location>
</feature>
<dbReference type="EMBL" id="KN827676">
    <property type="protein sequence ID" value="KIK76095.1"/>
    <property type="molecule type" value="Genomic_DNA"/>
</dbReference>
<dbReference type="OrthoDB" id="2687259at2759"/>
<dbReference type="STRING" id="930991.A0A0D0DES9"/>
<feature type="compositionally biased region" description="Acidic residues" evidence="1">
    <location>
        <begin position="1152"/>
        <end position="1232"/>
    </location>
</feature>
<dbReference type="Pfam" id="PF18759">
    <property type="entry name" value="Plavaka"/>
    <property type="match status" value="1"/>
</dbReference>
<gene>
    <name evidence="2" type="ORF">PAXRUDRAFT_18452</name>
</gene>
<keyword evidence="3" id="KW-1185">Reference proteome</keyword>
<dbReference type="InterPro" id="IPR041078">
    <property type="entry name" value="Plavaka"/>
</dbReference>
<feature type="region of interest" description="Disordered" evidence="1">
    <location>
        <begin position="98"/>
        <end position="120"/>
    </location>
</feature>
<dbReference type="InParanoid" id="A0A0D0DES9"/>
<protein>
    <submittedName>
        <fullName evidence="2">Uncharacterized protein</fullName>
    </submittedName>
</protein>
<proteinExistence type="predicted"/>
<reference evidence="3" key="2">
    <citation type="submission" date="2015-01" db="EMBL/GenBank/DDBJ databases">
        <title>Evolutionary Origins and Diversification of the Mycorrhizal Mutualists.</title>
        <authorList>
            <consortium name="DOE Joint Genome Institute"/>
            <consortium name="Mycorrhizal Genomics Consortium"/>
            <person name="Kohler A."/>
            <person name="Kuo A."/>
            <person name="Nagy L.G."/>
            <person name="Floudas D."/>
            <person name="Copeland A."/>
            <person name="Barry K.W."/>
            <person name="Cichocki N."/>
            <person name="Veneault-Fourrey C."/>
            <person name="LaButti K."/>
            <person name="Lindquist E.A."/>
            <person name="Lipzen A."/>
            <person name="Lundell T."/>
            <person name="Morin E."/>
            <person name="Murat C."/>
            <person name="Riley R."/>
            <person name="Ohm R."/>
            <person name="Sun H."/>
            <person name="Tunlid A."/>
            <person name="Henrissat B."/>
            <person name="Grigoriev I.V."/>
            <person name="Hibbett D.S."/>
            <person name="Martin F."/>
        </authorList>
    </citation>
    <scope>NUCLEOTIDE SEQUENCE [LARGE SCALE GENOMIC DNA]</scope>
    <source>
        <strain evidence="3">Ve08.2h10</strain>
    </source>
</reference>
<dbReference type="HOGENOM" id="CLU_002498_0_1_1"/>
<dbReference type="AlphaFoldDB" id="A0A0D0DES9"/>
<reference evidence="2 3" key="1">
    <citation type="submission" date="2014-04" db="EMBL/GenBank/DDBJ databases">
        <authorList>
            <consortium name="DOE Joint Genome Institute"/>
            <person name="Kuo A."/>
            <person name="Kohler A."/>
            <person name="Jargeat P."/>
            <person name="Nagy L.G."/>
            <person name="Floudas D."/>
            <person name="Copeland A."/>
            <person name="Barry K.W."/>
            <person name="Cichocki N."/>
            <person name="Veneault-Fourrey C."/>
            <person name="LaButti K."/>
            <person name="Lindquist E.A."/>
            <person name="Lipzen A."/>
            <person name="Lundell T."/>
            <person name="Morin E."/>
            <person name="Murat C."/>
            <person name="Sun H."/>
            <person name="Tunlid A."/>
            <person name="Henrissat B."/>
            <person name="Grigoriev I.V."/>
            <person name="Hibbett D.S."/>
            <person name="Martin F."/>
            <person name="Nordberg H.P."/>
            <person name="Cantor M.N."/>
            <person name="Hua S.X."/>
        </authorList>
    </citation>
    <scope>NUCLEOTIDE SEQUENCE [LARGE SCALE GENOMIC DNA]</scope>
    <source>
        <strain evidence="2 3">Ve08.2h10</strain>
    </source>
</reference>
<evidence type="ECO:0000313" key="2">
    <source>
        <dbReference type="EMBL" id="KIK76095.1"/>
    </source>
</evidence>
<accession>A0A0D0DES9</accession>
<dbReference type="Proteomes" id="UP000054538">
    <property type="component" value="Unassembled WGS sequence"/>
</dbReference>
<evidence type="ECO:0000313" key="3">
    <source>
        <dbReference type="Proteomes" id="UP000054538"/>
    </source>
</evidence>
<sequence length="1241" mass="138930">MHSLSTIECSLLQGVVSASVIQNSVGDGHCADLSTSEPPSDILQSLSSPDIRRVLPSDPGAVVAEASGIPVLPQSIPPTYDEDDSNLNMEVEGINSDVSGIWSDGDAPNPGGQVPSHHAQTSCSLSHSCRTLGSEPTASSSATRPGAIRRVILHVRGSLRTAVDYFGMCRQYFHCPSFEPDSFVPPTQLAKIFPILQKGTHTLPQPRCPSPPHPFPNMSIYRLMQWMNTGSKHKSEGEVTRLVKDVLSADDFDVKDLQNFTSDKYLGLLDKDSMDDDSQEDPDSHVTFPDNWKACSVDIEVPTRTKTAIGSSKIFSIPGFHYRPLVEVIRSAFSDIQAKAFHLWPFEQIWEDPVTATSQRVFGELYTSDSWIDAHTALQNQPPEPGCGLERVIAGLMFFSDATHLATFGNAKAWPLYLYFGNLSKYARATPNSGACHLVGFFPSLPDSIKDLFVRLEKMTKTSIAALQSHCRRELFHSCWNILLDDDFVEAYCHGIVLCCADGILRRVFPRIFTYSADYPEKVLIATMREMGRCPCPRCLVSKDQIDRVGSLNDMHMRASRLRQFVLQKVLQVREAILRNAKAIGGSFTERMLGGESWVPTINAFGFKLSTFGLDPFIMLVVDLLHECELGTWKSLFSHLIRLLYALPNGVLKVAELDARFRQIPSFGRGTIRKFSSNTSEMKRLAARDFEDILQCAIPVFEGLFPPNHEHIVLSLLFRFAEWHALVKLRLHTEATLNHLESTYTNLCRKLHSFCKRVCAEYHTVELPREKTARLRKKGQSHADANTLSGVNGPKAKTFNMQTYKFHALGDYARSIRLFGTTDSYTTQIGELAHRALKACYPLVSKKDTIRGLSKHEQRRRRLRRIDELQLQTDESSGCGIPCLSKGSTQSPQHILPSHRTTAQDIFTMLRSQEGDPAIKDFLPNLRTHLLHRLLDVPLSDQDKVYLPDERNKLLIRSNTLYALKTARIQFTTYDLRQEYDFLHLGHQCDIMVPTGESGPGCHPYWYARVLGIYHTDVRLLGRDEDYRNIHLLWVRWFGICPGRRSGLKAGRLPKIGFVPCSDSAAFGFLDPALVIRAVHLIPAFVDGRGSHLLPLGKSAGRQRDEEDDWSITKLSFSFADRDMFMRFAGRSPGHILQPLRSKQPPVSVPPLEEEDSESEEEDCDPKEWDGDQDMEVEVGADIESGDDDDDGGNEDSGEDEGDEGDSNNGLDDDSDSDDNQEVGNGELDEFGGYDPMDLSF</sequence>
<name>A0A0D0DES9_9AGAM</name>
<evidence type="ECO:0000256" key="1">
    <source>
        <dbReference type="SAM" id="MobiDB-lite"/>
    </source>
</evidence>